<evidence type="ECO:0000313" key="3">
    <source>
        <dbReference type="Proteomes" id="UP000744980"/>
    </source>
</evidence>
<evidence type="ECO:0000313" key="2">
    <source>
        <dbReference type="EMBL" id="MBM3094201.1"/>
    </source>
</evidence>
<dbReference type="InterPro" id="IPR010642">
    <property type="entry name" value="Invasion_prot_B"/>
</dbReference>
<dbReference type="AlphaFoldDB" id="A0AAW4FS68"/>
<feature type="signal peptide" evidence="1">
    <location>
        <begin position="1"/>
        <end position="23"/>
    </location>
</feature>
<dbReference type="EMBL" id="WXFA01000023">
    <property type="protein sequence ID" value="MBM3094201.1"/>
    <property type="molecule type" value="Genomic_DNA"/>
</dbReference>
<protein>
    <submittedName>
        <fullName evidence="2">Invasion associated locus B family protein</fullName>
    </submittedName>
</protein>
<keyword evidence="1" id="KW-0732">Signal</keyword>
<reference evidence="2 3" key="1">
    <citation type="submission" date="2020-01" db="EMBL/GenBank/DDBJ databases">
        <title>Draft genome assembly of Ensifer adhaerens T173.</title>
        <authorList>
            <person name="Craig J.E."/>
            <person name="Stinchcombe J.R."/>
        </authorList>
    </citation>
    <scope>NUCLEOTIDE SEQUENCE [LARGE SCALE GENOMIC DNA]</scope>
    <source>
        <strain evidence="2 3">T173</strain>
    </source>
</reference>
<comment type="caution">
    <text evidence="2">The sequence shown here is derived from an EMBL/GenBank/DDBJ whole genome shotgun (WGS) entry which is preliminary data.</text>
</comment>
<accession>A0AAW4FS68</accession>
<dbReference type="InterPro" id="IPR038696">
    <property type="entry name" value="IalB_sf"/>
</dbReference>
<proteinExistence type="predicted"/>
<organism evidence="2 3">
    <name type="scientific">Ensifer canadensis</name>
    <dbReference type="NCBI Taxonomy" id="555315"/>
    <lineage>
        <taxon>Bacteria</taxon>
        <taxon>Pseudomonadati</taxon>
        <taxon>Pseudomonadota</taxon>
        <taxon>Alphaproteobacteria</taxon>
        <taxon>Hyphomicrobiales</taxon>
        <taxon>Rhizobiaceae</taxon>
        <taxon>Sinorhizobium/Ensifer group</taxon>
        <taxon>Ensifer</taxon>
    </lineage>
</organism>
<name>A0AAW4FS68_9HYPH</name>
<dbReference type="Gene3D" id="2.60.40.1880">
    <property type="entry name" value="Invasion associated locus B (IalB) protein"/>
    <property type="match status" value="1"/>
</dbReference>
<dbReference type="Pfam" id="PF06776">
    <property type="entry name" value="IalB"/>
    <property type="match status" value="1"/>
</dbReference>
<dbReference type="RefSeq" id="WP_057206068.1">
    <property type="nucleotide sequence ID" value="NZ_CP083371.1"/>
</dbReference>
<evidence type="ECO:0000256" key="1">
    <source>
        <dbReference type="SAM" id="SignalP"/>
    </source>
</evidence>
<gene>
    <name evidence="2" type="ORF">GFB56_25995</name>
</gene>
<sequence length="178" mass="19178">MRLLRWITATLMATIVATNPLYAQEAPKDATAPSSLAETYDDWSVACAVTDGNRRCVLSQRQVHQSGQRVLTLELEPVDGAGLQGQLALPFGLYLDKGVSLGVDDATGSKPSRFRTCMPVGCIVALTFNEETIKLLRGGKVLKLVAFASDTEKEVSFSISLKGFATALDRTIALMQKA</sequence>
<dbReference type="Proteomes" id="UP000744980">
    <property type="component" value="Unassembled WGS sequence"/>
</dbReference>
<feature type="chain" id="PRO_5044025697" evidence="1">
    <location>
        <begin position="24"/>
        <end position="178"/>
    </location>
</feature>
<keyword evidence="3" id="KW-1185">Reference proteome</keyword>